<reference evidence="4" key="1">
    <citation type="submission" date="2025-08" db="UniProtKB">
        <authorList>
            <consortium name="RefSeq"/>
        </authorList>
    </citation>
    <scope>IDENTIFICATION</scope>
</reference>
<evidence type="ECO:0000313" key="3">
    <source>
        <dbReference type="Proteomes" id="UP000695022"/>
    </source>
</evidence>
<evidence type="ECO:0000313" key="4">
    <source>
        <dbReference type="RefSeq" id="XP_014675499.1"/>
    </source>
</evidence>
<dbReference type="InterPro" id="IPR023608">
    <property type="entry name" value="Transglutaminase_animal"/>
</dbReference>
<dbReference type="Proteomes" id="UP000695022">
    <property type="component" value="Unplaced"/>
</dbReference>
<dbReference type="RefSeq" id="XP_014675499.1">
    <property type="nucleotide sequence ID" value="XM_014820013.1"/>
</dbReference>
<dbReference type="InterPro" id="IPR036238">
    <property type="entry name" value="Transglutaminase_C_sf"/>
</dbReference>
<dbReference type="GeneID" id="106815545"/>
<dbReference type="Pfam" id="PF01841">
    <property type="entry name" value="Transglut_core"/>
    <property type="match status" value="1"/>
</dbReference>
<dbReference type="PIRSF" id="PIRSF000459">
    <property type="entry name" value="TGM_EBP42"/>
    <property type="match status" value="1"/>
</dbReference>
<keyword evidence="3" id="KW-1185">Reference proteome</keyword>
<dbReference type="SUPFAM" id="SSF81296">
    <property type="entry name" value="E set domains"/>
    <property type="match status" value="1"/>
</dbReference>
<dbReference type="InterPro" id="IPR050779">
    <property type="entry name" value="Transglutaminase"/>
</dbReference>
<dbReference type="InterPro" id="IPR008958">
    <property type="entry name" value="Transglutaminase_C"/>
</dbReference>
<dbReference type="SUPFAM" id="SSF49309">
    <property type="entry name" value="Transglutaminase, two C-terminal domains"/>
    <property type="match status" value="2"/>
</dbReference>
<dbReference type="Pfam" id="PF00868">
    <property type="entry name" value="Transglut_N"/>
    <property type="match status" value="1"/>
</dbReference>
<dbReference type="Gene3D" id="3.90.260.10">
    <property type="entry name" value="Transglutaminase-like"/>
    <property type="match status" value="1"/>
</dbReference>
<accession>A0ABM1ETH8</accession>
<sequence>MPRRERLSIGRKPAGTVDAAAAAVAAKQVVSGEDSSIPAVLTVEWETKTNGTGHHTYQYNAVQEDNRPVVRRGQPFTLKITTDQKFERKKNVMRLRFDIGPKPKNAVRTRMLIHLRKPNAPDLGNKEWSAKVLFADGNTQTIEVMPAANCPVGRWKLSVITESKATKKTRVFNEKESVCILFNPWCKDDQAYMASDEEKEEYVLNDLGKIWCGSAKRMRYRVWNFGQFEDMILDAALRVVEESGLDPSMWGNAAQVIRSISAMVNDVDDNGVLAGNWSGEYMGGTAPTEWQGSVQILQQWFTTKEAVMYGQCWVFSGVSTSVMRALGIPCRSVTNFASAHDSNMNITVDVHFNEELDTIEEMNVDSIWNFHVWNEAWMARPDLPKGYGGWQALDATPQEASDGVYRAGPASVAAIRRGEVGQMYDAPFIFAEVNADVVHWIYKGENCPMVKLRSYGQVVGKLISTKRPGPLTDNHDDRMDLTDSYKPKDRSPEEIHAFLNALQCVDSSSLQAYGGGQDVEDVEFTLEDRDDVLIGSNFSHVLKLKNTSSKVRTVEVNLHINTTFYTGVVAYKVKTEKTSVTIKPNSTAEAAISVTADDYLDLLVDQASFQVFACAKVKETNQIYSAEDDFRVRAPNVSVEAIGPFKAGKPIKLDFWLDNPLPRTLTNCYFIIEGPGIAKPVKLPCSNMQPKGGTAMSYACTPKKPGNKAILVSFSSKQLKDADGFLKLQVEK</sequence>
<dbReference type="SUPFAM" id="SSF54001">
    <property type="entry name" value="Cysteine proteinases"/>
    <property type="match status" value="1"/>
</dbReference>
<dbReference type="InterPro" id="IPR013783">
    <property type="entry name" value="Ig-like_fold"/>
</dbReference>
<evidence type="ECO:0000256" key="1">
    <source>
        <dbReference type="ARBA" id="ARBA00005968"/>
    </source>
</evidence>
<comment type="similarity">
    <text evidence="1">Belongs to the transglutaminase superfamily. Transglutaminase family.</text>
</comment>
<organism evidence="3 4">
    <name type="scientific">Priapulus caudatus</name>
    <name type="common">Priapulid worm</name>
    <dbReference type="NCBI Taxonomy" id="37621"/>
    <lineage>
        <taxon>Eukaryota</taxon>
        <taxon>Metazoa</taxon>
        <taxon>Ecdysozoa</taxon>
        <taxon>Scalidophora</taxon>
        <taxon>Priapulida</taxon>
        <taxon>Priapulimorpha</taxon>
        <taxon>Priapulimorphida</taxon>
        <taxon>Priapulidae</taxon>
        <taxon>Priapulus</taxon>
    </lineage>
</organism>
<dbReference type="PANTHER" id="PTHR11590:SF40">
    <property type="entry name" value="HEMOCYTE PROTEIN-GLUTAMINE GAMMA-GLUTAMYLTRANSFERASE-LIKE PROTEIN"/>
    <property type="match status" value="1"/>
</dbReference>
<dbReference type="InterPro" id="IPR001102">
    <property type="entry name" value="Transglutaminase_N"/>
</dbReference>
<dbReference type="Gene3D" id="2.60.40.10">
    <property type="entry name" value="Immunoglobulins"/>
    <property type="match status" value="3"/>
</dbReference>
<dbReference type="InterPro" id="IPR002931">
    <property type="entry name" value="Transglutaminase-like"/>
</dbReference>
<gene>
    <name evidence="4" type="primary">LOC106815545</name>
</gene>
<dbReference type="InterPro" id="IPR036985">
    <property type="entry name" value="Transglutaminase-like_sf"/>
</dbReference>
<evidence type="ECO:0000259" key="2">
    <source>
        <dbReference type="SMART" id="SM00460"/>
    </source>
</evidence>
<dbReference type="PANTHER" id="PTHR11590">
    <property type="entry name" value="PROTEIN-GLUTAMINE GAMMA-GLUTAMYLTRANSFERASE"/>
    <property type="match status" value="1"/>
</dbReference>
<name>A0ABM1ETH8_PRICU</name>
<feature type="domain" description="Transglutaminase-like" evidence="2">
    <location>
        <begin position="304"/>
        <end position="397"/>
    </location>
</feature>
<dbReference type="InterPro" id="IPR014756">
    <property type="entry name" value="Ig_E-set"/>
</dbReference>
<proteinExistence type="inferred from homology"/>
<dbReference type="SMART" id="SM00460">
    <property type="entry name" value="TGc"/>
    <property type="match status" value="1"/>
</dbReference>
<protein>
    <submittedName>
        <fullName evidence="4">Hemocyte protein-glutamine gamma-glutamyltransferase-like</fullName>
    </submittedName>
</protein>
<dbReference type="InterPro" id="IPR038765">
    <property type="entry name" value="Papain-like_cys_pep_sf"/>
</dbReference>
<dbReference type="Pfam" id="PF00927">
    <property type="entry name" value="Transglut_C"/>
    <property type="match status" value="2"/>
</dbReference>